<feature type="transmembrane region" description="Helical" evidence="4">
    <location>
        <begin position="188"/>
        <end position="213"/>
    </location>
</feature>
<feature type="transmembrane region" description="Helical" evidence="4">
    <location>
        <begin position="298"/>
        <end position="318"/>
    </location>
</feature>
<evidence type="ECO:0000256" key="1">
    <source>
        <dbReference type="ARBA" id="ARBA00022692"/>
    </source>
</evidence>
<keyword evidence="7" id="KW-1185">Reference proteome</keyword>
<feature type="transmembrane region" description="Helical" evidence="4">
    <location>
        <begin position="234"/>
        <end position="259"/>
    </location>
</feature>
<proteinExistence type="predicted"/>
<dbReference type="CDD" id="cd06174">
    <property type="entry name" value="MFS"/>
    <property type="match status" value="1"/>
</dbReference>
<dbReference type="InterPro" id="IPR020846">
    <property type="entry name" value="MFS_dom"/>
</dbReference>
<dbReference type="InterPro" id="IPR036259">
    <property type="entry name" value="MFS_trans_sf"/>
</dbReference>
<dbReference type="SUPFAM" id="SSF48371">
    <property type="entry name" value="ARM repeat"/>
    <property type="match status" value="1"/>
</dbReference>
<comment type="caution">
    <text evidence="6">The sequence shown here is derived from an EMBL/GenBank/DDBJ whole genome shotgun (WGS) entry which is preliminary data.</text>
</comment>
<evidence type="ECO:0000313" key="6">
    <source>
        <dbReference type="EMBL" id="NDV00251.1"/>
    </source>
</evidence>
<feature type="transmembrane region" description="Helical" evidence="4">
    <location>
        <begin position="87"/>
        <end position="109"/>
    </location>
</feature>
<evidence type="ECO:0000256" key="3">
    <source>
        <dbReference type="ARBA" id="ARBA00023136"/>
    </source>
</evidence>
<feature type="transmembrane region" description="Helical" evidence="4">
    <location>
        <begin position="158"/>
        <end position="176"/>
    </location>
</feature>
<evidence type="ECO:0000313" key="7">
    <source>
        <dbReference type="Proteomes" id="UP000474757"/>
    </source>
</evidence>
<feature type="transmembrane region" description="Helical" evidence="4">
    <location>
        <begin position="271"/>
        <end position="291"/>
    </location>
</feature>
<feature type="transmembrane region" description="Helical" evidence="4">
    <location>
        <begin position="364"/>
        <end position="388"/>
    </location>
</feature>
<feature type="transmembrane region" description="Helical" evidence="4">
    <location>
        <begin position="115"/>
        <end position="137"/>
    </location>
</feature>
<dbReference type="SUPFAM" id="SSF103473">
    <property type="entry name" value="MFS general substrate transporter"/>
    <property type="match status" value="1"/>
</dbReference>
<name>A0A6B2JGE5_9RHOB</name>
<keyword evidence="2 4" id="KW-1133">Transmembrane helix</keyword>
<sequence length="748" mass="79750">MDGEEPPAEPAVQSDFDKLRRIPWFYSQVVLTSTAVLCTVTAPLTLFAAEMGLGEGQIGVLGGIMPFLQVAGLLALPVIGRFGSRRVAASALTARYGFLCLFFLTPFFLGDVDVVFAILLVAMTGFALCRATAEAALIPWSQEFIPRAIRGRVAGRNALIYLPVALVVSWLIRWWLDGQTGLWRFYPVFAAGILCGIAGSLSLLGLRGGAPAARGRRAGPRLRALAEPLGDRNFLVFLAASGTQYLILAALNLFLLLFFRDLGMRSGELVFLSALTPVGAALGTLAAGWLVDRYGTRPVFLTLIGGQILLFLALPFMTAEMGGLAVLVAVAFFFFGLFAQTAMAIGGVYMLNVVPPASKEAFTTLHYITVGLVGGAATVFAGMLLARLSLAPLTLFGHAFAPFTVLFALAAMLSLVAAAAFYALREEGGLSVRDFFANFSTGSPVRALVGIQRIAGPTSEDRRRELAYGLGALRSPLAKRELIEALSDPSFDVRHEAVQSLGHLAPHEDVVAALSEVLGYDGLVELQYAAIASLGRLKARGAAAQVAAFLGSDNPLLRARALRALGEMGAVEALPGLRAALAEDPHLDCRLAAVSALGKLRDEESLGGQVEIYCEQVADEHAMAEPRSKVVLLALAKIIGVEESFARDWLSEQKAPGQVPPDLMLRLARMLRRQNEAQLLKRAAGRYRAEAPGEAWMAALTLRPLISGSGHPDAGKVRELIDGVAGIKAPHPALLILVLLGARRVLRK</sequence>
<dbReference type="InterPro" id="IPR004155">
    <property type="entry name" value="PBS_lyase_HEAT"/>
</dbReference>
<dbReference type="Proteomes" id="UP000474757">
    <property type="component" value="Unassembled WGS sequence"/>
</dbReference>
<protein>
    <submittedName>
        <fullName evidence="6">MFS transporter</fullName>
    </submittedName>
</protein>
<feature type="transmembrane region" description="Helical" evidence="4">
    <location>
        <begin position="24"/>
        <end position="46"/>
    </location>
</feature>
<dbReference type="GO" id="GO:0022857">
    <property type="term" value="F:transmembrane transporter activity"/>
    <property type="evidence" value="ECO:0007669"/>
    <property type="project" value="InterPro"/>
</dbReference>
<dbReference type="Pfam" id="PF07690">
    <property type="entry name" value="MFS_1"/>
    <property type="match status" value="1"/>
</dbReference>
<feature type="transmembrane region" description="Helical" evidence="4">
    <location>
        <begin position="58"/>
        <end position="80"/>
    </location>
</feature>
<feature type="domain" description="Major facilitator superfamily (MFS) profile" evidence="5">
    <location>
        <begin position="1"/>
        <end position="429"/>
    </location>
</feature>
<keyword evidence="1 4" id="KW-0812">Transmembrane</keyword>
<dbReference type="Pfam" id="PF13646">
    <property type="entry name" value="HEAT_2"/>
    <property type="match status" value="2"/>
</dbReference>
<reference evidence="6 7" key="1">
    <citation type="submission" date="2020-02" db="EMBL/GenBank/DDBJ databases">
        <title>Pseudoroseicyclus tamarix, sp. nov., isolated from offshore sediment of a Tamarix chinensis forest.</title>
        <authorList>
            <person name="Gai Y."/>
        </authorList>
    </citation>
    <scope>NUCLEOTIDE SEQUENCE [LARGE SCALE GENOMIC DNA]</scope>
    <source>
        <strain evidence="6 7">CLL3-39</strain>
    </source>
</reference>
<feature type="transmembrane region" description="Helical" evidence="4">
    <location>
        <begin position="324"/>
        <end position="352"/>
    </location>
</feature>
<evidence type="ECO:0000259" key="5">
    <source>
        <dbReference type="PROSITE" id="PS50850"/>
    </source>
</evidence>
<organism evidence="6 7">
    <name type="scientific">Pseudoroseicyclus tamaricis</name>
    <dbReference type="NCBI Taxonomy" id="2705421"/>
    <lineage>
        <taxon>Bacteria</taxon>
        <taxon>Pseudomonadati</taxon>
        <taxon>Pseudomonadota</taxon>
        <taxon>Alphaproteobacteria</taxon>
        <taxon>Rhodobacterales</taxon>
        <taxon>Paracoccaceae</taxon>
        <taxon>Pseudoroseicyclus</taxon>
    </lineage>
</organism>
<dbReference type="RefSeq" id="WP_163890415.1">
    <property type="nucleotide sequence ID" value="NZ_JAAFYS010000001.1"/>
</dbReference>
<dbReference type="InterPro" id="IPR016024">
    <property type="entry name" value="ARM-type_fold"/>
</dbReference>
<dbReference type="GO" id="GO:0016491">
    <property type="term" value="F:oxidoreductase activity"/>
    <property type="evidence" value="ECO:0007669"/>
    <property type="project" value="TreeGrafter"/>
</dbReference>
<gene>
    <name evidence="6" type="ORF">GZA08_04615</name>
</gene>
<keyword evidence="3 4" id="KW-0472">Membrane</keyword>
<dbReference type="AlphaFoldDB" id="A0A6B2JGE5"/>
<feature type="transmembrane region" description="Helical" evidence="4">
    <location>
        <begin position="400"/>
        <end position="424"/>
    </location>
</feature>
<accession>A0A6B2JGE5</accession>
<dbReference type="Gene3D" id="1.25.10.10">
    <property type="entry name" value="Leucine-rich Repeat Variant"/>
    <property type="match status" value="1"/>
</dbReference>
<dbReference type="PANTHER" id="PTHR12697">
    <property type="entry name" value="PBS LYASE HEAT-LIKE PROTEIN"/>
    <property type="match status" value="1"/>
</dbReference>
<dbReference type="InterPro" id="IPR011989">
    <property type="entry name" value="ARM-like"/>
</dbReference>
<dbReference type="InterPro" id="IPR011701">
    <property type="entry name" value="MFS"/>
</dbReference>
<dbReference type="PROSITE" id="PS50850">
    <property type="entry name" value="MFS"/>
    <property type="match status" value="1"/>
</dbReference>
<dbReference type="EMBL" id="JAAGAB010000001">
    <property type="protein sequence ID" value="NDV00251.1"/>
    <property type="molecule type" value="Genomic_DNA"/>
</dbReference>
<evidence type="ECO:0000256" key="2">
    <source>
        <dbReference type="ARBA" id="ARBA00022989"/>
    </source>
</evidence>
<dbReference type="Gene3D" id="1.20.1250.20">
    <property type="entry name" value="MFS general substrate transporter like domains"/>
    <property type="match status" value="2"/>
</dbReference>
<dbReference type="PANTHER" id="PTHR12697:SF5">
    <property type="entry name" value="DEOXYHYPUSINE HYDROXYLASE"/>
    <property type="match status" value="1"/>
</dbReference>
<evidence type="ECO:0000256" key="4">
    <source>
        <dbReference type="SAM" id="Phobius"/>
    </source>
</evidence>
<dbReference type="SMART" id="SM00567">
    <property type="entry name" value="EZ_HEAT"/>
    <property type="match status" value="4"/>
</dbReference>